<proteinExistence type="predicted"/>
<evidence type="ECO:0008006" key="3">
    <source>
        <dbReference type="Google" id="ProtNLM"/>
    </source>
</evidence>
<dbReference type="EMBL" id="MWWQ01000014">
    <property type="protein sequence ID" value="OZG49441.1"/>
    <property type="molecule type" value="Genomic_DNA"/>
</dbReference>
<reference evidence="1 2" key="1">
    <citation type="journal article" date="2017" name="BMC Genomics">
        <title>Comparative genomic and phylogenomic analyses of the Bifidobacteriaceae family.</title>
        <authorList>
            <person name="Lugli G.A."/>
            <person name="Milani C."/>
            <person name="Turroni F."/>
            <person name="Duranti S."/>
            <person name="Mancabelli L."/>
            <person name="Mangifesta M."/>
            <person name="Ferrario C."/>
            <person name="Modesto M."/>
            <person name="Mattarelli P."/>
            <person name="Jiri K."/>
            <person name="van Sinderen D."/>
            <person name="Ventura M."/>
        </authorList>
    </citation>
    <scope>NUCLEOTIDE SEQUENCE [LARGE SCALE GENOMIC DNA]</scope>
    <source>
        <strain evidence="1 2">DSM 24744</strain>
    </source>
</reference>
<dbReference type="RefSeq" id="WP_094691599.1">
    <property type="nucleotide sequence ID" value="NZ_MWWQ01000014.1"/>
</dbReference>
<keyword evidence="2" id="KW-1185">Reference proteome</keyword>
<dbReference type="OrthoDB" id="2296273at2"/>
<protein>
    <recommendedName>
        <fullName evidence="3">PD-(D/E)XK endonuclease-like domain-containing protein</fullName>
    </recommendedName>
</protein>
<name>A0A261ERG8_9BIFI</name>
<evidence type="ECO:0000313" key="1">
    <source>
        <dbReference type="EMBL" id="OZG49441.1"/>
    </source>
</evidence>
<evidence type="ECO:0000313" key="2">
    <source>
        <dbReference type="Proteomes" id="UP000216454"/>
    </source>
</evidence>
<accession>A0A261ERG8</accession>
<dbReference type="Proteomes" id="UP000216454">
    <property type="component" value="Unassembled WGS sequence"/>
</dbReference>
<comment type="caution">
    <text evidence="1">The sequence shown here is derived from an EMBL/GenBank/DDBJ whole genome shotgun (WGS) entry which is preliminary data.</text>
</comment>
<gene>
    <name evidence="1" type="ORF">PSSU_1265</name>
</gene>
<dbReference type="AlphaFoldDB" id="A0A261ERG8"/>
<organism evidence="1 2">
    <name type="scientific">Pseudoscardovia suis</name>
    <dbReference type="NCBI Taxonomy" id="987063"/>
    <lineage>
        <taxon>Bacteria</taxon>
        <taxon>Bacillati</taxon>
        <taxon>Actinomycetota</taxon>
        <taxon>Actinomycetes</taxon>
        <taxon>Bifidobacteriales</taxon>
        <taxon>Bifidobacteriaceae</taxon>
        <taxon>Pseudoscardovia</taxon>
    </lineage>
</organism>
<sequence length="259" mass="28833">MSGFSYGFTVTQRAKSVKQPRGGYLKPKSFVAVSLGEGLDELNPVENVPASLVGMSVDYLSRFLSGTRLEEAFKPSLKGSVVSHHAEEADRLLRGVTGLDDASITNAVKLTGFDVCFRVGPQLYKPVEEIQPDTSTIENIRVMVNRTLHFLDVYGPKILDGFTFEGGYSDVIVNGDGDFLTADTLWDLKVSKNPIKKEHTLQLLMYWRMGLRSVHPEFRNVRYLGIYNPRLNVASRIEVSQIPDDVIDAVEKDVIGYAE</sequence>